<dbReference type="AlphaFoldDB" id="A0A495RHL5"/>
<keyword evidence="3" id="KW-1185">Reference proteome</keyword>
<comment type="caution">
    <text evidence="2">The sequence shown here is derived from an EMBL/GenBank/DDBJ whole genome shotgun (WGS) entry which is preliminary data.</text>
</comment>
<gene>
    <name evidence="2" type="ORF">DES39_0121</name>
</gene>
<dbReference type="RefSeq" id="WP_121143840.1">
    <property type="nucleotide sequence ID" value="NZ_RBWY01000001.1"/>
</dbReference>
<organism evidence="2 3">
    <name type="scientific">Orbus hercynius</name>
    <dbReference type="NCBI Taxonomy" id="593135"/>
    <lineage>
        <taxon>Bacteria</taxon>
        <taxon>Pseudomonadati</taxon>
        <taxon>Pseudomonadota</taxon>
        <taxon>Gammaproteobacteria</taxon>
        <taxon>Orbales</taxon>
        <taxon>Orbaceae</taxon>
        <taxon>Orbus</taxon>
    </lineage>
</organism>
<dbReference type="Pfam" id="PF21821">
    <property type="entry name" value="Dit_like"/>
    <property type="match status" value="1"/>
</dbReference>
<dbReference type="OrthoDB" id="7058423at2"/>
<evidence type="ECO:0000313" key="3">
    <source>
        <dbReference type="Proteomes" id="UP000278542"/>
    </source>
</evidence>
<dbReference type="EMBL" id="RBWY01000001">
    <property type="protein sequence ID" value="RKS86915.1"/>
    <property type="molecule type" value="Genomic_DNA"/>
</dbReference>
<accession>A0A495RHL5</accession>
<proteinExistence type="predicted"/>
<protein>
    <recommendedName>
        <fullName evidence="1">Dit-like phage tail protein N-terminal domain-containing protein</fullName>
    </recommendedName>
</protein>
<dbReference type="InterPro" id="IPR048494">
    <property type="entry name" value="Dit-like_N"/>
</dbReference>
<reference evidence="2 3" key="1">
    <citation type="submission" date="2018-10" db="EMBL/GenBank/DDBJ databases">
        <title>Genomic Encyclopedia of Type Strains, Phase IV (KMG-IV): sequencing the most valuable type-strain genomes for metagenomic binning, comparative biology and taxonomic classification.</title>
        <authorList>
            <person name="Goeker M."/>
        </authorList>
    </citation>
    <scope>NUCLEOTIDE SEQUENCE [LARGE SCALE GENOMIC DNA]</scope>
    <source>
        <strain evidence="2 3">DSM 22228</strain>
    </source>
</reference>
<sequence length="246" mass="26883">MALMSILDSSSRQSASLLTNQNGSFSFDAVTVEQHTSKLKVTENPIESGANIADHAVLDPKDVSISGIIVGYTPAIMPAAAVTSSMRVVDDVVPMEVSTLSELMQQRANELALTYANANQQLNQPIADFLTDSSLDVNAQSSDRVASAYEKLLLLQRNGEPVSLLTSSKLYKNMILISIQMNQKNRMSGEFSLVLREVFIVETQKVGGINGSKRNLGRTQPQKVEDNRSNLKSVYDAVTNKWIPYA</sequence>
<evidence type="ECO:0000313" key="2">
    <source>
        <dbReference type="EMBL" id="RKS86915.1"/>
    </source>
</evidence>
<feature type="domain" description="Dit-like phage tail protein N-terminal" evidence="1">
    <location>
        <begin position="27"/>
        <end position="206"/>
    </location>
</feature>
<evidence type="ECO:0000259" key="1">
    <source>
        <dbReference type="Pfam" id="PF21821"/>
    </source>
</evidence>
<dbReference type="Proteomes" id="UP000278542">
    <property type="component" value="Unassembled WGS sequence"/>
</dbReference>
<name>A0A495RHL5_9GAMM</name>